<name>A0ACC2WQB9_9TREE</name>
<organism evidence="1 2">
    <name type="scientific">Naganishia adeliensis</name>
    <dbReference type="NCBI Taxonomy" id="92952"/>
    <lineage>
        <taxon>Eukaryota</taxon>
        <taxon>Fungi</taxon>
        <taxon>Dikarya</taxon>
        <taxon>Basidiomycota</taxon>
        <taxon>Agaricomycotina</taxon>
        <taxon>Tremellomycetes</taxon>
        <taxon>Filobasidiales</taxon>
        <taxon>Filobasidiaceae</taxon>
        <taxon>Naganishia</taxon>
    </lineage>
</organism>
<evidence type="ECO:0000313" key="1">
    <source>
        <dbReference type="EMBL" id="KAJ9113601.1"/>
    </source>
</evidence>
<gene>
    <name evidence="1" type="ORF">QFC20_001953</name>
</gene>
<protein>
    <submittedName>
        <fullName evidence="1">Uncharacterized protein</fullName>
    </submittedName>
</protein>
<sequence length="133" mass="14859">MTVTTNNSTIEAMQAMMVQMQNTLQQQLQRQQNEFEVRMESLLIGKGKAAEVPLASSSTTVKQPIASQTPPAMAEEIDEAQIGIATNEPQASQEMDESLHRSRQSQYNSSTKIKASDLPFMCITCSRFIFLER</sequence>
<comment type="caution">
    <text evidence="1">The sequence shown here is derived from an EMBL/GenBank/DDBJ whole genome shotgun (WGS) entry which is preliminary data.</text>
</comment>
<keyword evidence="2" id="KW-1185">Reference proteome</keyword>
<dbReference type="Proteomes" id="UP001230649">
    <property type="component" value="Unassembled WGS sequence"/>
</dbReference>
<accession>A0ACC2WQB9</accession>
<dbReference type="EMBL" id="JASBWS010000012">
    <property type="protein sequence ID" value="KAJ9113601.1"/>
    <property type="molecule type" value="Genomic_DNA"/>
</dbReference>
<evidence type="ECO:0000313" key="2">
    <source>
        <dbReference type="Proteomes" id="UP001230649"/>
    </source>
</evidence>
<reference evidence="1" key="1">
    <citation type="submission" date="2023-04" db="EMBL/GenBank/DDBJ databases">
        <title>Draft Genome sequencing of Naganishia species isolated from polar environments using Oxford Nanopore Technology.</title>
        <authorList>
            <person name="Leo P."/>
            <person name="Venkateswaran K."/>
        </authorList>
    </citation>
    <scope>NUCLEOTIDE SEQUENCE</scope>
    <source>
        <strain evidence="1">MNA-CCFEE 5262</strain>
    </source>
</reference>
<proteinExistence type="predicted"/>